<keyword evidence="3" id="KW-1185">Reference proteome</keyword>
<protein>
    <recommendedName>
        <fullName evidence="4">NADH dehydrogenase subunit 5</fullName>
    </recommendedName>
</protein>
<reference evidence="2" key="1">
    <citation type="submission" date="2023-05" db="EMBL/GenBank/DDBJ databases">
        <authorList>
            <person name="Stuckert A."/>
        </authorList>
    </citation>
    <scope>NUCLEOTIDE SEQUENCE</scope>
</reference>
<comment type="caution">
    <text evidence="2">The sequence shown here is derived from an EMBL/GenBank/DDBJ whole genome shotgun (WGS) entry which is preliminary data.</text>
</comment>
<dbReference type="EMBL" id="CATNWA010017848">
    <property type="protein sequence ID" value="CAI9603559.1"/>
    <property type="molecule type" value="Genomic_DNA"/>
</dbReference>
<keyword evidence="1" id="KW-0472">Membrane</keyword>
<evidence type="ECO:0008006" key="4">
    <source>
        <dbReference type="Google" id="ProtNLM"/>
    </source>
</evidence>
<feature type="transmembrane region" description="Helical" evidence="1">
    <location>
        <begin position="20"/>
        <end position="44"/>
    </location>
</feature>
<evidence type="ECO:0000256" key="1">
    <source>
        <dbReference type="SAM" id="Phobius"/>
    </source>
</evidence>
<name>A0ABN9G3M8_9NEOB</name>
<keyword evidence="1" id="KW-1133">Transmembrane helix</keyword>
<organism evidence="2 3">
    <name type="scientific">Staurois parvus</name>
    <dbReference type="NCBI Taxonomy" id="386267"/>
    <lineage>
        <taxon>Eukaryota</taxon>
        <taxon>Metazoa</taxon>
        <taxon>Chordata</taxon>
        <taxon>Craniata</taxon>
        <taxon>Vertebrata</taxon>
        <taxon>Euteleostomi</taxon>
        <taxon>Amphibia</taxon>
        <taxon>Batrachia</taxon>
        <taxon>Anura</taxon>
        <taxon>Neobatrachia</taxon>
        <taxon>Ranoidea</taxon>
        <taxon>Ranidae</taxon>
        <taxon>Staurois</taxon>
    </lineage>
</organism>
<gene>
    <name evidence="2" type="ORF">SPARVUS_LOCUS13320868</name>
</gene>
<keyword evidence="1" id="KW-0812">Transmembrane</keyword>
<evidence type="ECO:0000313" key="3">
    <source>
        <dbReference type="Proteomes" id="UP001162483"/>
    </source>
</evidence>
<feature type="non-terminal residue" evidence="2">
    <location>
        <position position="1"/>
    </location>
</feature>
<sequence>VITQQRPLITEHLRLGGRLFYLLTVFLPVGLGTLFWMASSVLTVKHTPRPLVKHSLHIVNPLIAPHINPFLPSAISTVSVLFFSTDHCIGVTGDVSDTKSVPPSVRMSTAVPL</sequence>
<dbReference type="Proteomes" id="UP001162483">
    <property type="component" value="Unassembled WGS sequence"/>
</dbReference>
<proteinExistence type="predicted"/>
<accession>A0ABN9G3M8</accession>
<evidence type="ECO:0000313" key="2">
    <source>
        <dbReference type="EMBL" id="CAI9603559.1"/>
    </source>
</evidence>